<dbReference type="EMBL" id="SNWM01000004">
    <property type="protein sequence ID" value="TDO20946.1"/>
    <property type="molecule type" value="Genomic_DNA"/>
</dbReference>
<keyword evidence="2" id="KW-1185">Reference proteome</keyword>
<gene>
    <name evidence="1" type="ORF">CLV32_3583</name>
</gene>
<dbReference type="RefSeq" id="WP_133557863.1">
    <property type="nucleotide sequence ID" value="NZ_SNWM01000004.1"/>
</dbReference>
<name>A0A4R6IGI2_9SPHI</name>
<accession>A0A4R6IGI2</accession>
<evidence type="ECO:0000313" key="1">
    <source>
        <dbReference type="EMBL" id="TDO20946.1"/>
    </source>
</evidence>
<proteinExistence type="predicted"/>
<dbReference type="OrthoDB" id="840133at2"/>
<comment type="caution">
    <text evidence="1">The sequence shown here is derived from an EMBL/GenBank/DDBJ whole genome shotgun (WGS) entry which is preliminary data.</text>
</comment>
<organism evidence="1 2">
    <name type="scientific">Pedobacter duraquae</name>
    <dbReference type="NCBI Taxonomy" id="425511"/>
    <lineage>
        <taxon>Bacteria</taxon>
        <taxon>Pseudomonadati</taxon>
        <taxon>Bacteroidota</taxon>
        <taxon>Sphingobacteriia</taxon>
        <taxon>Sphingobacteriales</taxon>
        <taxon>Sphingobacteriaceae</taxon>
        <taxon>Pedobacter</taxon>
    </lineage>
</organism>
<evidence type="ECO:0000313" key="2">
    <source>
        <dbReference type="Proteomes" id="UP000295499"/>
    </source>
</evidence>
<sequence>MKIELNSNEIIALDDFELGWRWDNLHNPGILTEDKIQLKPLSIIESKSLYKIVNFFESEINLSNGFQPNSWVRASSETKESIDKFSNYFRELTRNYDENIFISWSRSTCLYTTKDIFIKYWDDFCYPSSDDITIISELTNWVYFYNHIEVGQFWIRK</sequence>
<dbReference type="AlphaFoldDB" id="A0A4R6IGI2"/>
<protein>
    <submittedName>
        <fullName evidence="1">Uncharacterized protein</fullName>
    </submittedName>
</protein>
<reference evidence="1 2" key="1">
    <citation type="submission" date="2019-03" db="EMBL/GenBank/DDBJ databases">
        <title>Genomic Encyclopedia of Archaeal and Bacterial Type Strains, Phase II (KMG-II): from individual species to whole genera.</title>
        <authorList>
            <person name="Goeker M."/>
        </authorList>
    </citation>
    <scope>NUCLEOTIDE SEQUENCE [LARGE SCALE GENOMIC DNA]</scope>
    <source>
        <strain evidence="1 2">DSM 19034</strain>
    </source>
</reference>
<dbReference type="Proteomes" id="UP000295499">
    <property type="component" value="Unassembled WGS sequence"/>
</dbReference>